<evidence type="ECO:0000256" key="7">
    <source>
        <dbReference type="ARBA" id="ARBA00022840"/>
    </source>
</evidence>
<evidence type="ECO:0000256" key="8">
    <source>
        <dbReference type="ARBA" id="ARBA00023012"/>
    </source>
</evidence>
<dbReference type="PANTHER" id="PTHR24421">
    <property type="entry name" value="NITRATE/NITRITE SENSOR PROTEIN NARX-RELATED"/>
    <property type="match status" value="1"/>
</dbReference>
<evidence type="ECO:0000256" key="9">
    <source>
        <dbReference type="SAM" id="Phobius"/>
    </source>
</evidence>
<keyword evidence="4" id="KW-0808">Transferase</keyword>
<reference evidence="11 12" key="1">
    <citation type="submission" date="2016-10" db="EMBL/GenBank/DDBJ databases">
        <authorList>
            <person name="de Groot N.N."/>
        </authorList>
    </citation>
    <scope>NUCLEOTIDE SEQUENCE [LARGE SCALE GENOMIC DNA]</scope>
    <source>
        <strain evidence="11 12">KPR-7B</strain>
    </source>
</reference>
<dbReference type="EMBL" id="FNHU01000005">
    <property type="protein sequence ID" value="SDM65833.1"/>
    <property type="molecule type" value="Genomic_DNA"/>
</dbReference>
<dbReference type="Pfam" id="PF02518">
    <property type="entry name" value="HATPase_c"/>
    <property type="match status" value="1"/>
</dbReference>
<dbReference type="GO" id="GO:0005524">
    <property type="term" value="F:ATP binding"/>
    <property type="evidence" value="ECO:0007669"/>
    <property type="project" value="UniProtKB-KW"/>
</dbReference>
<dbReference type="InterPro" id="IPR036890">
    <property type="entry name" value="HATPase_C_sf"/>
</dbReference>
<keyword evidence="7" id="KW-0067">ATP-binding</keyword>
<dbReference type="Pfam" id="PF07730">
    <property type="entry name" value="HisKA_3"/>
    <property type="match status" value="1"/>
</dbReference>
<dbReference type="RefSeq" id="WP_256329108.1">
    <property type="nucleotide sequence ID" value="NZ_FNHU01000005.1"/>
</dbReference>
<dbReference type="EC" id="2.7.13.3" evidence="2"/>
<evidence type="ECO:0000256" key="1">
    <source>
        <dbReference type="ARBA" id="ARBA00000085"/>
    </source>
</evidence>
<protein>
    <recommendedName>
        <fullName evidence="2">histidine kinase</fullName>
        <ecNumber evidence="2">2.7.13.3</ecNumber>
    </recommendedName>
</protein>
<dbReference type="InterPro" id="IPR011712">
    <property type="entry name" value="Sig_transdc_His_kin_sub3_dim/P"/>
</dbReference>
<dbReference type="GO" id="GO:0000155">
    <property type="term" value="F:phosphorelay sensor kinase activity"/>
    <property type="evidence" value="ECO:0007669"/>
    <property type="project" value="InterPro"/>
</dbReference>
<organism evidence="11 12">
    <name type="scientific">Actinomyces ruminicola</name>
    <dbReference type="NCBI Taxonomy" id="332524"/>
    <lineage>
        <taxon>Bacteria</taxon>
        <taxon>Bacillati</taxon>
        <taxon>Actinomycetota</taxon>
        <taxon>Actinomycetes</taxon>
        <taxon>Actinomycetales</taxon>
        <taxon>Actinomycetaceae</taxon>
        <taxon>Actinomyces</taxon>
    </lineage>
</organism>
<dbReference type="GO" id="GO:0046983">
    <property type="term" value="F:protein dimerization activity"/>
    <property type="evidence" value="ECO:0007669"/>
    <property type="project" value="InterPro"/>
</dbReference>
<dbReference type="InterPro" id="IPR003594">
    <property type="entry name" value="HATPase_dom"/>
</dbReference>
<gene>
    <name evidence="11" type="ORF">SAMN04487766_10554</name>
</gene>
<feature type="domain" description="Histidine kinase/HSP90-like ATPase" evidence="10">
    <location>
        <begin position="345"/>
        <end position="438"/>
    </location>
</feature>
<feature type="transmembrane region" description="Helical" evidence="9">
    <location>
        <begin position="110"/>
        <end position="136"/>
    </location>
</feature>
<keyword evidence="9" id="KW-0812">Transmembrane</keyword>
<evidence type="ECO:0000259" key="10">
    <source>
        <dbReference type="SMART" id="SM00387"/>
    </source>
</evidence>
<feature type="transmembrane region" description="Helical" evidence="9">
    <location>
        <begin position="162"/>
        <end position="186"/>
    </location>
</feature>
<evidence type="ECO:0000256" key="2">
    <source>
        <dbReference type="ARBA" id="ARBA00012438"/>
    </source>
</evidence>
<evidence type="ECO:0000313" key="12">
    <source>
        <dbReference type="Proteomes" id="UP000199671"/>
    </source>
</evidence>
<evidence type="ECO:0000256" key="5">
    <source>
        <dbReference type="ARBA" id="ARBA00022741"/>
    </source>
</evidence>
<keyword evidence="9" id="KW-0472">Membrane</keyword>
<accession>A0A1G9V148</accession>
<comment type="catalytic activity">
    <reaction evidence="1">
        <text>ATP + protein L-histidine = ADP + protein N-phospho-L-histidine.</text>
        <dbReference type="EC" id="2.7.13.3"/>
    </reaction>
</comment>
<dbReference type="AlphaFoldDB" id="A0A1G9V148"/>
<dbReference type="Gene3D" id="3.30.565.10">
    <property type="entry name" value="Histidine kinase-like ATPase, C-terminal domain"/>
    <property type="match status" value="1"/>
</dbReference>
<evidence type="ECO:0000256" key="6">
    <source>
        <dbReference type="ARBA" id="ARBA00022777"/>
    </source>
</evidence>
<dbReference type="Gene3D" id="1.20.5.1930">
    <property type="match status" value="1"/>
</dbReference>
<sequence>MAAPADVESSTQSNSERTRRWGRRGMLVLIELIHAVLFIPLVVAALPLLLAFHLAVPLAAEAGRTLARAAGANAPSAVPPGASRWAWLTGRIAHAAFWRQDLPLLLSGTLLSGIGFFIAAVGGPLVGVLVVSPFIASPEHPIELTLSDLPGWSRTATSFGQIWWTLPIALFGLVLAVSLLAALGCLRCRMTTVLSRPDDEARLAALTAEVGHLTSGRATLVDAFDAERARIERDLHDGAQQRLVALAMRLGTAELHADRLAALDDAGHTAETGVLAALRTDIRSAQEEVEAALRSLRDTVHGIRPAILTERGLVPALRDLAGRAPLPTTVAIAGEDTDLAAITSPVATTVYFAVTEALTNAAKHAGPDARARVELTATAQGLSVIVVDDGAGGADPHAPGSTGLAGMAQRVESVGGRLTIGSPPGVGTRLTLTVPLTPPWARG</sequence>
<evidence type="ECO:0000256" key="4">
    <source>
        <dbReference type="ARBA" id="ARBA00022679"/>
    </source>
</evidence>
<name>A0A1G9V148_9ACTO</name>
<dbReference type="CDD" id="cd16917">
    <property type="entry name" value="HATPase_UhpB-NarQ-NarX-like"/>
    <property type="match status" value="1"/>
</dbReference>
<dbReference type="Proteomes" id="UP000199671">
    <property type="component" value="Unassembled WGS sequence"/>
</dbReference>
<dbReference type="GO" id="GO:0016020">
    <property type="term" value="C:membrane"/>
    <property type="evidence" value="ECO:0007669"/>
    <property type="project" value="InterPro"/>
</dbReference>
<keyword evidence="9" id="KW-1133">Transmembrane helix</keyword>
<dbReference type="PANTHER" id="PTHR24421:SF10">
    <property type="entry name" value="NITRATE_NITRITE SENSOR PROTEIN NARQ"/>
    <property type="match status" value="1"/>
</dbReference>
<keyword evidence="5" id="KW-0547">Nucleotide-binding</keyword>
<keyword evidence="8" id="KW-0902">Two-component regulatory system</keyword>
<dbReference type="SUPFAM" id="SSF55874">
    <property type="entry name" value="ATPase domain of HSP90 chaperone/DNA topoisomerase II/histidine kinase"/>
    <property type="match status" value="1"/>
</dbReference>
<dbReference type="InterPro" id="IPR050482">
    <property type="entry name" value="Sensor_HK_TwoCompSys"/>
</dbReference>
<evidence type="ECO:0000313" key="11">
    <source>
        <dbReference type="EMBL" id="SDM65833.1"/>
    </source>
</evidence>
<proteinExistence type="predicted"/>
<keyword evidence="3" id="KW-0597">Phosphoprotein</keyword>
<evidence type="ECO:0000256" key="3">
    <source>
        <dbReference type="ARBA" id="ARBA00022553"/>
    </source>
</evidence>
<keyword evidence="6 11" id="KW-0418">Kinase</keyword>
<dbReference type="SMART" id="SM00387">
    <property type="entry name" value="HATPase_c"/>
    <property type="match status" value="1"/>
</dbReference>
<feature type="transmembrane region" description="Helical" evidence="9">
    <location>
        <begin position="27"/>
        <end position="56"/>
    </location>
</feature>